<keyword evidence="2" id="KW-1133">Transmembrane helix</keyword>
<gene>
    <name evidence="4" type="ORF">FisN_15Hh307</name>
</gene>
<feature type="compositionally biased region" description="Low complexity" evidence="1">
    <location>
        <begin position="404"/>
        <end position="416"/>
    </location>
</feature>
<organism evidence="4 5">
    <name type="scientific">Fistulifera solaris</name>
    <name type="common">Oleaginous diatom</name>
    <dbReference type="NCBI Taxonomy" id="1519565"/>
    <lineage>
        <taxon>Eukaryota</taxon>
        <taxon>Sar</taxon>
        <taxon>Stramenopiles</taxon>
        <taxon>Ochrophyta</taxon>
        <taxon>Bacillariophyta</taxon>
        <taxon>Bacillariophyceae</taxon>
        <taxon>Bacillariophycidae</taxon>
        <taxon>Naviculales</taxon>
        <taxon>Naviculaceae</taxon>
        <taxon>Fistulifera</taxon>
    </lineage>
</organism>
<dbReference type="InParanoid" id="A0A1Z5JFN7"/>
<name>A0A1Z5JFN7_FISSO</name>
<keyword evidence="2" id="KW-0472">Membrane</keyword>
<comment type="caution">
    <text evidence="4">The sequence shown here is derived from an EMBL/GenBank/DDBJ whole genome shotgun (WGS) entry which is preliminary data.</text>
</comment>
<evidence type="ECO:0000313" key="4">
    <source>
        <dbReference type="EMBL" id="GAX12827.1"/>
    </source>
</evidence>
<dbReference type="AlphaFoldDB" id="A0A1Z5JFN7"/>
<evidence type="ECO:0000256" key="1">
    <source>
        <dbReference type="SAM" id="MobiDB-lite"/>
    </source>
</evidence>
<evidence type="ECO:0000256" key="2">
    <source>
        <dbReference type="SAM" id="Phobius"/>
    </source>
</evidence>
<feature type="region of interest" description="Disordered" evidence="1">
    <location>
        <begin position="661"/>
        <end position="686"/>
    </location>
</feature>
<reference evidence="4 5" key="1">
    <citation type="journal article" date="2015" name="Plant Cell">
        <title>Oil accumulation by the oleaginous diatom Fistulifera solaris as revealed by the genome and transcriptome.</title>
        <authorList>
            <person name="Tanaka T."/>
            <person name="Maeda Y."/>
            <person name="Veluchamy A."/>
            <person name="Tanaka M."/>
            <person name="Abida H."/>
            <person name="Marechal E."/>
            <person name="Bowler C."/>
            <person name="Muto M."/>
            <person name="Sunaga Y."/>
            <person name="Tanaka M."/>
            <person name="Yoshino T."/>
            <person name="Taniguchi T."/>
            <person name="Fukuda Y."/>
            <person name="Nemoto M."/>
            <person name="Matsumoto M."/>
            <person name="Wong P.S."/>
            <person name="Aburatani S."/>
            <person name="Fujibuchi W."/>
        </authorList>
    </citation>
    <scope>NUCLEOTIDE SEQUENCE [LARGE SCALE GENOMIC DNA]</scope>
    <source>
        <strain evidence="4 5">JPCC DA0580</strain>
    </source>
</reference>
<feature type="chain" id="PRO_5012283592" evidence="3">
    <location>
        <begin position="23"/>
        <end position="686"/>
    </location>
</feature>
<feature type="compositionally biased region" description="Basic residues" evidence="1">
    <location>
        <begin position="417"/>
        <end position="434"/>
    </location>
</feature>
<feature type="signal peptide" evidence="3">
    <location>
        <begin position="1"/>
        <end position="22"/>
    </location>
</feature>
<feature type="compositionally biased region" description="Low complexity" evidence="1">
    <location>
        <begin position="257"/>
        <end position="267"/>
    </location>
</feature>
<keyword evidence="3" id="KW-0732">Signal</keyword>
<feature type="compositionally biased region" description="Polar residues" evidence="1">
    <location>
        <begin position="268"/>
        <end position="349"/>
    </location>
</feature>
<sequence length="686" mass="72977">MRSRHWLSRLSFAVLLVRSTRAQSENATCVCSPRVYDITLDFSRTCNDNSGYGTGVQETRCNIVPFDDPSDTDLVPELVTLIDVSELGQNLQSVVGSQRLTGKYENGATITISSVSDKQDDLDMNDLPKAFQMSMIGVNANGGTIVFSALIIYTGSCDDYPVLLFGTSNGWALLTEQVGPHADLCPAADSTGSSSPAPSIALTLPPVSDATGIPTVAPIGSPSETTLTPSIAPAVSRTPIGAPSSSTPVPDSPTPMPVTSMTSAPTTLAGTSIPSPLSQETPAPTTTLGTLIPTQLSQETPAPTATSGTSIPTQMSQKTATPTTITGTLVPSQLSQTTSRPTMARTQIPTMAPVKESTPGKKKMVCTHIKKDRQSKKSKKVSKKDSKSGKGGKGSEMSDHVSESGKGSQSSSSSSKSGKKGKKKRNKRKRKKKSKTSEIEWGNIWSKSGKRRLLNEMEKREIYFRVHGDVFRDRVVDISTNNSTSLTPPGVLEEKEYVAIYKEVFKDVECYEIDVESDGLPPAFSPGAEMPSPKKPNLSSNAPVSLSPIAAPLPTLNSSSSAAPAIGSTAAPTLAVMTTPSASPTNVTDSFDNLVLERANMTLEDRSSMVNTTGTAAPQRHRTILIHAWVILATFVGGTLLMSGLLIRWYGPRKPMWHIRIPSTASGSGKDESVESRLTDDKRMGV</sequence>
<feature type="compositionally biased region" description="Basic residues" evidence="1">
    <location>
        <begin position="360"/>
        <end position="382"/>
    </location>
</feature>
<dbReference type="EMBL" id="BDSP01000055">
    <property type="protein sequence ID" value="GAX12827.1"/>
    <property type="molecule type" value="Genomic_DNA"/>
</dbReference>
<keyword evidence="5" id="KW-1185">Reference proteome</keyword>
<proteinExistence type="predicted"/>
<evidence type="ECO:0000313" key="5">
    <source>
        <dbReference type="Proteomes" id="UP000198406"/>
    </source>
</evidence>
<keyword evidence="2" id="KW-0812">Transmembrane</keyword>
<accession>A0A1Z5JFN7</accession>
<feature type="region of interest" description="Disordered" evidence="1">
    <location>
        <begin position="522"/>
        <end position="541"/>
    </location>
</feature>
<feature type="region of interest" description="Disordered" evidence="1">
    <location>
        <begin position="236"/>
        <end position="438"/>
    </location>
</feature>
<evidence type="ECO:0000256" key="3">
    <source>
        <dbReference type="SAM" id="SignalP"/>
    </source>
</evidence>
<feature type="compositionally biased region" description="Basic and acidic residues" evidence="1">
    <location>
        <begin position="669"/>
        <end position="686"/>
    </location>
</feature>
<feature type="transmembrane region" description="Helical" evidence="2">
    <location>
        <begin position="626"/>
        <end position="650"/>
    </location>
</feature>
<protein>
    <submittedName>
        <fullName evidence="4">Uncharacterized protein</fullName>
    </submittedName>
</protein>
<dbReference type="Proteomes" id="UP000198406">
    <property type="component" value="Unassembled WGS sequence"/>
</dbReference>